<dbReference type="PANTHER" id="PTHR23232:SF151">
    <property type="entry name" value="EXPRESSED SEQUENCE AW146154-RELATED"/>
    <property type="match status" value="1"/>
</dbReference>
<dbReference type="InterPro" id="IPR001909">
    <property type="entry name" value="KRAB"/>
</dbReference>
<sequence length="64" mass="7870">MEALTFDDVHVHFTLEEWSLLDPSQKRLYKDVMLENYRNLTTIGYNWKDHNIEEHSQNDRRYGR</sequence>
<dbReference type="InterPro" id="IPR036051">
    <property type="entry name" value="KRAB_dom_sf"/>
</dbReference>
<dbReference type="GO" id="GO:0006355">
    <property type="term" value="P:regulation of DNA-templated transcription"/>
    <property type="evidence" value="ECO:0007669"/>
    <property type="project" value="InterPro"/>
</dbReference>
<keyword evidence="2" id="KW-1185">Reference proteome</keyword>
<evidence type="ECO:0000259" key="1">
    <source>
        <dbReference type="PROSITE" id="PS50805"/>
    </source>
</evidence>
<dbReference type="KEGG" id="mcal:110298514"/>
<dbReference type="GeneID" id="110298514"/>
<reference evidence="3" key="1">
    <citation type="submission" date="2025-08" db="UniProtKB">
        <authorList>
            <consortium name="RefSeq"/>
        </authorList>
    </citation>
    <scope>IDENTIFICATION</scope>
</reference>
<dbReference type="CDD" id="cd07765">
    <property type="entry name" value="KRAB_A-box"/>
    <property type="match status" value="1"/>
</dbReference>
<dbReference type="AlphaFoldDB" id="A0A6P7R7C0"/>
<dbReference type="Pfam" id="PF01352">
    <property type="entry name" value="KRAB"/>
    <property type="match status" value="1"/>
</dbReference>
<dbReference type="Gene3D" id="6.10.140.140">
    <property type="match status" value="1"/>
</dbReference>
<accession>A0A6P7R7C0</accession>
<dbReference type="InterPro" id="IPR050169">
    <property type="entry name" value="Krueppel_C2H2_ZnF"/>
</dbReference>
<dbReference type="SUPFAM" id="SSF109640">
    <property type="entry name" value="KRAB domain (Kruppel-associated box)"/>
    <property type="match status" value="1"/>
</dbReference>
<proteinExistence type="predicted"/>
<gene>
    <name evidence="3" type="primary">LOC110298514</name>
</gene>
<dbReference type="RefSeq" id="XP_029335319.1">
    <property type="nucleotide sequence ID" value="XM_029479459.1"/>
</dbReference>
<feature type="domain" description="KRAB" evidence="1">
    <location>
        <begin position="4"/>
        <end position="64"/>
    </location>
</feature>
<dbReference type="Proteomes" id="UP000515126">
    <property type="component" value="Chromosome 7"/>
</dbReference>
<organism evidence="2 3">
    <name type="scientific">Mus caroli</name>
    <name type="common">Ryukyu mouse</name>
    <name type="synonym">Ricefield mouse</name>
    <dbReference type="NCBI Taxonomy" id="10089"/>
    <lineage>
        <taxon>Eukaryota</taxon>
        <taxon>Metazoa</taxon>
        <taxon>Chordata</taxon>
        <taxon>Craniata</taxon>
        <taxon>Vertebrata</taxon>
        <taxon>Euteleostomi</taxon>
        <taxon>Mammalia</taxon>
        <taxon>Eutheria</taxon>
        <taxon>Euarchontoglires</taxon>
        <taxon>Glires</taxon>
        <taxon>Rodentia</taxon>
        <taxon>Myomorpha</taxon>
        <taxon>Muroidea</taxon>
        <taxon>Muridae</taxon>
        <taxon>Murinae</taxon>
        <taxon>Mus</taxon>
        <taxon>Mus</taxon>
    </lineage>
</organism>
<protein>
    <submittedName>
        <fullName evidence="3">Zinc finger protein 120-like</fullName>
    </submittedName>
</protein>
<evidence type="ECO:0000313" key="2">
    <source>
        <dbReference type="Proteomes" id="UP000515126"/>
    </source>
</evidence>
<evidence type="ECO:0000313" key="3">
    <source>
        <dbReference type="RefSeq" id="XP_029335319.1"/>
    </source>
</evidence>
<dbReference type="SMART" id="SM00349">
    <property type="entry name" value="KRAB"/>
    <property type="match status" value="1"/>
</dbReference>
<dbReference type="PROSITE" id="PS50805">
    <property type="entry name" value="KRAB"/>
    <property type="match status" value="1"/>
</dbReference>
<dbReference type="PANTHER" id="PTHR23232">
    <property type="entry name" value="KRAB DOMAIN C2H2 ZINC FINGER"/>
    <property type="match status" value="1"/>
</dbReference>
<name>A0A6P7R7C0_MUSCR</name>